<keyword evidence="3" id="KW-1185">Reference proteome</keyword>
<dbReference type="Pfam" id="PF00480">
    <property type="entry name" value="ROK"/>
    <property type="match status" value="1"/>
</dbReference>
<dbReference type="PANTHER" id="PTHR18964">
    <property type="entry name" value="ROK (REPRESSOR, ORF, KINASE) FAMILY"/>
    <property type="match status" value="1"/>
</dbReference>
<dbReference type="CDD" id="cd24152">
    <property type="entry name" value="ASKHA_NBD_ROK-like"/>
    <property type="match status" value="1"/>
</dbReference>
<name>A0ABU3FBV9_9ENTE</name>
<comment type="caution">
    <text evidence="2">The sequence shown here is derived from an EMBL/GenBank/DDBJ whole genome shotgun (WGS) entry which is preliminary data.</text>
</comment>
<dbReference type="EMBL" id="JARQAJ010000006">
    <property type="protein sequence ID" value="MDT2760148.1"/>
    <property type="molecule type" value="Genomic_DNA"/>
</dbReference>
<dbReference type="Gene3D" id="3.30.420.40">
    <property type="match status" value="2"/>
</dbReference>
<dbReference type="PANTHER" id="PTHR18964:SF165">
    <property type="entry name" value="BETA-GLUCOSIDE KINASE"/>
    <property type="match status" value="1"/>
</dbReference>
<evidence type="ECO:0000256" key="1">
    <source>
        <dbReference type="ARBA" id="ARBA00006479"/>
    </source>
</evidence>
<evidence type="ECO:0000313" key="3">
    <source>
        <dbReference type="Proteomes" id="UP001181046"/>
    </source>
</evidence>
<dbReference type="InterPro" id="IPR043129">
    <property type="entry name" value="ATPase_NBD"/>
</dbReference>
<protein>
    <submittedName>
        <fullName evidence="2">ROK family protein</fullName>
    </submittedName>
</protein>
<reference evidence="2" key="1">
    <citation type="submission" date="2023-03" db="EMBL/GenBank/DDBJ databases">
        <authorList>
            <person name="Shen W."/>
            <person name="Cai J."/>
        </authorList>
    </citation>
    <scope>NUCLEOTIDE SEQUENCE</scope>
    <source>
        <strain evidence="2">P66-3</strain>
    </source>
</reference>
<comment type="similarity">
    <text evidence="1">Belongs to the ROK (NagC/XylR) family.</text>
</comment>
<dbReference type="InterPro" id="IPR000600">
    <property type="entry name" value="ROK"/>
</dbReference>
<evidence type="ECO:0000313" key="2">
    <source>
        <dbReference type="EMBL" id="MDT2760148.1"/>
    </source>
</evidence>
<dbReference type="SUPFAM" id="SSF53067">
    <property type="entry name" value="Actin-like ATPase domain"/>
    <property type="match status" value="1"/>
</dbReference>
<gene>
    <name evidence="2" type="ORF">P7H27_10275</name>
</gene>
<organism evidence="2 3">
    <name type="scientific">Enterococcus xiangfangensis</name>
    <dbReference type="NCBI Taxonomy" id="1296537"/>
    <lineage>
        <taxon>Bacteria</taxon>
        <taxon>Bacillati</taxon>
        <taxon>Bacillota</taxon>
        <taxon>Bacilli</taxon>
        <taxon>Lactobacillales</taxon>
        <taxon>Enterococcaceae</taxon>
        <taxon>Enterococcus</taxon>
    </lineage>
</organism>
<accession>A0ABU3FBV9</accession>
<proteinExistence type="inferred from homology"/>
<dbReference type="RefSeq" id="WP_311830230.1">
    <property type="nucleotide sequence ID" value="NZ_JARQAJ010000006.1"/>
</dbReference>
<sequence>MKYLAIDIGGTNLKFGFVTQKGDLLQHWTVPIPLNYNSLIQKISEIYSSDKDILGVGVSSPGIYDSKSKKITGSSALEYLIGKSLKLDLSRSLNTKVAIENDGNCALLGEYWQGNCKNSRISAIYVIGSAVGGSIQINGDILRGVNNNAGELGYSLVDNKPAVEKYGSLGGKIGFNALLKQLSKQGYHFKNGKELLSQSQINETLEKLIINELKYLASSLITLQYIVDPEVILIGGGVSQNTYFMNLIGRALRDVQDLRPNHKISPVVLSAKYGNDANLLGATFNLIKMLGKKS</sequence>
<dbReference type="Proteomes" id="UP001181046">
    <property type="component" value="Unassembled WGS sequence"/>
</dbReference>